<accession>A0A4R7FP25</accession>
<feature type="domain" description="Ferric oxidoreductase" evidence="6">
    <location>
        <begin position="13"/>
        <end position="132"/>
    </location>
</feature>
<reference evidence="7 8" key="1">
    <citation type="submission" date="2019-03" db="EMBL/GenBank/DDBJ databases">
        <title>Genomic Encyclopedia of Archaeal and Bacterial Type Strains, Phase II (KMG-II): from individual species to whole genera.</title>
        <authorList>
            <person name="Goeker M."/>
        </authorList>
    </citation>
    <scope>NUCLEOTIDE SEQUENCE [LARGE SCALE GENOMIC DNA]</scope>
    <source>
        <strain evidence="7 8">DSM 24782</strain>
    </source>
</reference>
<comment type="caution">
    <text evidence="7">The sequence shown here is derived from an EMBL/GenBank/DDBJ whole genome shotgun (WGS) entry which is preliminary data.</text>
</comment>
<keyword evidence="3 5" id="KW-1133">Transmembrane helix</keyword>
<dbReference type="RefSeq" id="WP_133763713.1">
    <property type="nucleotide sequence ID" value="NZ_BAAARP010000001.1"/>
</dbReference>
<dbReference type="Pfam" id="PF01794">
    <property type="entry name" value="Ferric_reduct"/>
    <property type="match status" value="1"/>
</dbReference>
<dbReference type="InterPro" id="IPR013130">
    <property type="entry name" value="Fe3_Rdtase_TM_dom"/>
</dbReference>
<protein>
    <submittedName>
        <fullName evidence="7">Ferric reductase like protein</fullName>
    </submittedName>
</protein>
<keyword evidence="4 5" id="KW-0472">Membrane</keyword>
<dbReference type="EMBL" id="SOAM01000001">
    <property type="protein sequence ID" value="TDS79485.1"/>
    <property type="molecule type" value="Genomic_DNA"/>
</dbReference>
<keyword evidence="8" id="KW-1185">Reference proteome</keyword>
<dbReference type="AlphaFoldDB" id="A0A4R7FP25"/>
<organism evidence="7 8">
    <name type="scientific">Amnibacterium kyonggiense</name>
    <dbReference type="NCBI Taxonomy" id="595671"/>
    <lineage>
        <taxon>Bacteria</taxon>
        <taxon>Bacillati</taxon>
        <taxon>Actinomycetota</taxon>
        <taxon>Actinomycetes</taxon>
        <taxon>Micrococcales</taxon>
        <taxon>Microbacteriaceae</taxon>
        <taxon>Amnibacterium</taxon>
    </lineage>
</organism>
<evidence type="ECO:0000256" key="4">
    <source>
        <dbReference type="ARBA" id="ARBA00023136"/>
    </source>
</evidence>
<feature type="transmembrane region" description="Helical" evidence="5">
    <location>
        <begin position="149"/>
        <end position="170"/>
    </location>
</feature>
<evidence type="ECO:0000259" key="6">
    <source>
        <dbReference type="Pfam" id="PF01794"/>
    </source>
</evidence>
<evidence type="ECO:0000256" key="1">
    <source>
        <dbReference type="ARBA" id="ARBA00004141"/>
    </source>
</evidence>
<evidence type="ECO:0000256" key="2">
    <source>
        <dbReference type="ARBA" id="ARBA00022692"/>
    </source>
</evidence>
<feature type="transmembrane region" description="Helical" evidence="5">
    <location>
        <begin position="123"/>
        <end position="143"/>
    </location>
</feature>
<comment type="subcellular location">
    <subcellularLocation>
        <location evidence="1">Membrane</location>
        <topology evidence="1">Multi-pass membrane protein</topology>
    </subcellularLocation>
</comment>
<name>A0A4R7FP25_9MICO</name>
<feature type="transmembrane region" description="Helical" evidence="5">
    <location>
        <begin position="6"/>
        <end position="30"/>
    </location>
</feature>
<dbReference type="Proteomes" id="UP000295344">
    <property type="component" value="Unassembled WGS sequence"/>
</dbReference>
<evidence type="ECO:0000256" key="5">
    <source>
        <dbReference type="SAM" id="Phobius"/>
    </source>
</evidence>
<evidence type="ECO:0000256" key="3">
    <source>
        <dbReference type="ARBA" id="ARBA00022989"/>
    </source>
</evidence>
<feature type="transmembrane region" description="Helical" evidence="5">
    <location>
        <begin position="91"/>
        <end position="111"/>
    </location>
</feature>
<keyword evidence="2 5" id="KW-0812">Transmembrane</keyword>
<feature type="transmembrane region" description="Helical" evidence="5">
    <location>
        <begin position="51"/>
        <end position="71"/>
    </location>
</feature>
<dbReference type="GO" id="GO:0016020">
    <property type="term" value="C:membrane"/>
    <property type="evidence" value="ECO:0007669"/>
    <property type="project" value="UniProtKB-SubCell"/>
</dbReference>
<proteinExistence type="predicted"/>
<gene>
    <name evidence="7" type="ORF">CLV52_0014</name>
</gene>
<sequence>MSEAFWALGRASGVVLLVLMTLSMLLGLLTRSGRPLLRLPRFGVQLAHRNIALLSVVFLVVHIGSLLLDPYAQLRLVDVIVPFAAAKDPLAVGLGTAALDLLVAVVVTALLRRRIGVRAFRVVHWATYLLWPISLLHGITAGSDGRSSAFLVLAAVSALAVGAAAVWRTTDGFVEYRRSRTEPVR</sequence>
<evidence type="ECO:0000313" key="8">
    <source>
        <dbReference type="Proteomes" id="UP000295344"/>
    </source>
</evidence>
<evidence type="ECO:0000313" key="7">
    <source>
        <dbReference type="EMBL" id="TDS79485.1"/>
    </source>
</evidence>
<dbReference type="OrthoDB" id="4827239at2"/>